<dbReference type="Gene3D" id="2.30.30.100">
    <property type="match status" value="1"/>
</dbReference>
<dbReference type="PROSITE" id="PS51733">
    <property type="entry name" value="BPL_LPL_CATALYTIC"/>
    <property type="match status" value="1"/>
</dbReference>
<feature type="binding site" evidence="5">
    <location>
        <position position="187"/>
    </location>
    <ligand>
        <name>biotin</name>
        <dbReference type="ChEBI" id="CHEBI:57586"/>
    </ligand>
</feature>
<comment type="function">
    <text evidence="5">Acts both as a biotin--[acetyl-CoA-carboxylase] ligase and a repressor.</text>
</comment>
<feature type="DNA-binding region" description="H-T-H motif" evidence="5">
    <location>
        <begin position="21"/>
        <end position="40"/>
    </location>
</feature>
<proteinExistence type="inferred from homology"/>
<reference evidence="7 8" key="1">
    <citation type="submission" date="2020-08" db="EMBL/GenBank/DDBJ databases">
        <title>Genome public.</title>
        <authorList>
            <person name="Liu C."/>
            <person name="Sun Q."/>
        </authorList>
    </citation>
    <scope>NUCLEOTIDE SEQUENCE [LARGE SCALE GENOMIC DNA]</scope>
    <source>
        <strain evidence="7 8">BX1</strain>
    </source>
</reference>
<dbReference type="NCBIfam" id="TIGR00121">
    <property type="entry name" value="birA_ligase"/>
    <property type="match status" value="1"/>
</dbReference>
<dbReference type="Gene3D" id="3.30.930.10">
    <property type="entry name" value="Bira Bifunctional Protein, Domain 2"/>
    <property type="match status" value="1"/>
</dbReference>
<dbReference type="InterPro" id="IPR030855">
    <property type="entry name" value="Bifunct_BirA"/>
</dbReference>
<keyword evidence="5" id="KW-0805">Transcription regulation</keyword>
<keyword evidence="1 5" id="KW-0436">Ligase</keyword>
<dbReference type="GO" id="GO:0004077">
    <property type="term" value="F:biotin--[biotin carboxyl-carrier protein] ligase activity"/>
    <property type="evidence" value="ECO:0007669"/>
    <property type="project" value="UniProtKB-EC"/>
</dbReference>
<dbReference type="SUPFAM" id="SSF50037">
    <property type="entry name" value="C-terminal domain of transcriptional repressors"/>
    <property type="match status" value="1"/>
</dbReference>
<evidence type="ECO:0000259" key="6">
    <source>
        <dbReference type="PROSITE" id="PS51733"/>
    </source>
</evidence>
<dbReference type="CDD" id="cd16442">
    <property type="entry name" value="BPL"/>
    <property type="match status" value="1"/>
</dbReference>
<keyword evidence="5" id="KW-0804">Transcription</keyword>
<dbReference type="SUPFAM" id="SSF46785">
    <property type="entry name" value="Winged helix' DNA-binding domain"/>
    <property type="match status" value="1"/>
</dbReference>
<keyword evidence="5" id="KW-0678">Repressor</keyword>
<dbReference type="InterPro" id="IPR003142">
    <property type="entry name" value="BPL_C"/>
</dbReference>
<evidence type="ECO:0000256" key="1">
    <source>
        <dbReference type="ARBA" id="ARBA00022598"/>
    </source>
</evidence>
<protein>
    <recommendedName>
        <fullName evidence="5">Bifunctional ligase/repressor BirA</fullName>
    </recommendedName>
    <alternativeName>
        <fullName evidence="5">Biotin--[acetyl-CoA-carboxylase] ligase</fullName>
        <ecNumber evidence="5">6.3.4.15</ecNumber>
    </alternativeName>
    <alternativeName>
        <fullName evidence="5">Biotin--protein ligase</fullName>
    </alternativeName>
    <alternativeName>
        <fullName evidence="5">Biotin-[acetyl-CoA carboxylase] synthetase</fullName>
    </alternativeName>
</protein>
<keyword evidence="8" id="KW-1185">Reference proteome</keyword>
<feature type="domain" description="BPL/LPL catalytic" evidence="6">
    <location>
        <begin position="68"/>
        <end position="261"/>
    </location>
</feature>
<keyword evidence="5" id="KW-0238">DNA-binding</keyword>
<dbReference type="SUPFAM" id="SSF55681">
    <property type="entry name" value="Class II aaRS and biotin synthetases"/>
    <property type="match status" value="1"/>
</dbReference>
<dbReference type="Pfam" id="PF03099">
    <property type="entry name" value="BPL_LplA_LipB"/>
    <property type="match status" value="1"/>
</dbReference>
<keyword evidence="3 5" id="KW-0067">ATP-binding</keyword>
<evidence type="ECO:0000313" key="8">
    <source>
        <dbReference type="Proteomes" id="UP000658131"/>
    </source>
</evidence>
<dbReference type="InterPro" id="IPR004408">
    <property type="entry name" value="Biotin_CoA_COase_ligase"/>
</dbReference>
<dbReference type="PANTHER" id="PTHR12835:SF5">
    <property type="entry name" value="BIOTIN--PROTEIN LIGASE"/>
    <property type="match status" value="1"/>
</dbReference>
<organism evidence="7 8">
    <name type="scientific">Yanshouia hominis</name>
    <dbReference type="NCBI Taxonomy" id="2763673"/>
    <lineage>
        <taxon>Bacteria</taxon>
        <taxon>Bacillati</taxon>
        <taxon>Bacillota</taxon>
        <taxon>Clostridia</taxon>
        <taxon>Eubacteriales</taxon>
        <taxon>Oscillospiraceae</taxon>
        <taxon>Yanshouia</taxon>
    </lineage>
</organism>
<dbReference type="InterPro" id="IPR013196">
    <property type="entry name" value="HTH_11"/>
</dbReference>
<dbReference type="Proteomes" id="UP000658131">
    <property type="component" value="Unassembled WGS sequence"/>
</dbReference>
<feature type="binding site" evidence="5">
    <location>
        <begin position="119"/>
        <end position="121"/>
    </location>
    <ligand>
        <name>biotin</name>
        <dbReference type="ChEBI" id="CHEBI:57586"/>
    </ligand>
</feature>
<sequence>MTVKQSVLRALGEARGASVSGEALAQSLGVSRAAVWKAIKSLQGEGYRISAGTNRGYRLEECPDLLTAEGISAMLPLELAQLDLRVFDEIDSTNLEAKRLAMTGLSRCAVVADHQTAGRGRLGRSFYSPPGCGIYTSLLLRPRPDQLADVTLLTTAAGVAVCRALERAAGVQAEIKWVNDLYLNGKKICGILTEGVTDFESGMIESVVIGYGINFRDDAHLPEELRSIVGSVFGAEPPTVTRSALAAAMLAELLPLAEDLSSRSFLPEYRRRSMLLGREIVFSRAGGRFAAVAEEIDDDGGLVVRLPDGSRETLRSGEVSVRTAESAGTLPE</sequence>
<dbReference type="Pfam" id="PF08279">
    <property type="entry name" value="HTH_11"/>
    <property type="match status" value="1"/>
</dbReference>
<comment type="similarity">
    <text evidence="5">Belongs to the biotin--protein ligase family.</text>
</comment>
<dbReference type="Gene3D" id="1.10.10.10">
    <property type="entry name" value="Winged helix-like DNA-binding domain superfamily/Winged helix DNA-binding domain"/>
    <property type="match status" value="1"/>
</dbReference>
<feature type="binding site" evidence="5">
    <location>
        <begin position="92"/>
        <end position="94"/>
    </location>
    <ligand>
        <name>biotin</name>
        <dbReference type="ChEBI" id="CHEBI:57586"/>
    </ligand>
</feature>
<comment type="caution">
    <text evidence="7">The sequence shown here is derived from an EMBL/GenBank/DDBJ whole genome shotgun (WGS) entry which is preliminary data.</text>
</comment>
<keyword evidence="4 5" id="KW-0092">Biotin</keyword>
<accession>A0ABR7NEQ4</accession>
<gene>
    <name evidence="5" type="primary">birA</name>
    <name evidence="7" type="ORF">H8717_00545</name>
</gene>
<dbReference type="RefSeq" id="WP_262398592.1">
    <property type="nucleotide sequence ID" value="NZ_JACRTB010000001.1"/>
</dbReference>
<dbReference type="InterPro" id="IPR036390">
    <property type="entry name" value="WH_DNA-bd_sf"/>
</dbReference>
<dbReference type="Pfam" id="PF02237">
    <property type="entry name" value="BPL_C"/>
    <property type="match status" value="1"/>
</dbReference>
<feature type="binding site" evidence="5">
    <location>
        <position position="115"/>
    </location>
    <ligand>
        <name>biotin</name>
        <dbReference type="ChEBI" id="CHEBI:57586"/>
    </ligand>
</feature>
<evidence type="ECO:0000256" key="4">
    <source>
        <dbReference type="ARBA" id="ARBA00023267"/>
    </source>
</evidence>
<evidence type="ECO:0000313" key="7">
    <source>
        <dbReference type="EMBL" id="MBC8574901.1"/>
    </source>
</evidence>
<evidence type="ECO:0000256" key="2">
    <source>
        <dbReference type="ARBA" id="ARBA00022741"/>
    </source>
</evidence>
<name>A0ABR7NEQ4_9FIRM</name>
<evidence type="ECO:0000256" key="3">
    <source>
        <dbReference type="ARBA" id="ARBA00022840"/>
    </source>
</evidence>
<evidence type="ECO:0000256" key="5">
    <source>
        <dbReference type="HAMAP-Rule" id="MF_00978"/>
    </source>
</evidence>
<dbReference type="InterPro" id="IPR008988">
    <property type="entry name" value="Transcriptional_repressor_C"/>
</dbReference>
<dbReference type="HAMAP" id="MF_00978">
    <property type="entry name" value="Bifunct_BirA"/>
    <property type="match status" value="1"/>
</dbReference>
<comment type="catalytic activity">
    <reaction evidence="5">
        <text>biotin + L-lysyl-[protein] + ATP = N(6)-biotinyl-L-lysyl-[protein] + AMP + diphosphate + H(+)</text>
        <dbReference type="Rhea" id="RHEA:11756"/>
        <dbReference type="Rhea" id="RHEA-COMP:9752"/>
        <dbReference type="Rhea" id="RHEA-COMP:10505"/>
        <dbReference type="ChEBI" id="CHEBI:15378"/>
        <dbReference type="ChEBI" id="CHEBI:29969"/>
        <dbReference type="ChEBI" id="CHEBI:30616"/>
        <dbReference type="ChEBI" id="CHEBI:33019"/>
        <dbReference type="ChEBI" id="CHEBI:57586"/>
        <dbReference type="ChEBI" id="CHEBI:83144"/>
        <dbReference type="ChEBI" id="CHEBI:456215"/>
        <dbReference type="EC" id="6.3.4.15"/>
    </reaction>
</comment>
<dbReference type="PANTHER" id="PTHR12835">
    <property type="entry name" value="BIOTIN PROTEIN LIGASE"/>
    <property type="match status" value="1"/>
</dbReference>
<dbReference type="EMBL" id="JACRTB010000001">
    <property type="protein sequence ID" value="MBC8574901.1"/>
    <property type="molecule type" value="Genomic_DNA"/>
</dbReference>
<dbReference type="InterPro" id="IPR036388">
    <property type="entry name" value="WH-like_DNA-bd_sf"/>
</dbReference>
<dbReference type="InterPro" id="IPR004143">
    <property type="entry name" value="BPL_LPL_catalytic"/>
</dbReference>
<dbReference type="EC" id="6.3.4.15" evidence="5"/>
<keyword evidence="2 5" id="KW-0547">Nucleotide-binding</keyword>
<dbReference type="InterPro" id="IPR045864">
    <property type="entry name" value="aa-tRNA-synth_II/BPL/LPL"/>
</dbReference>